<dbReference type="PROSITE" id="PS00018">
    <property type="entry name" value="EF_HAND_1"/>
    <property type="match status" value="1"/>
</dbReference>
<keyword evidence="5" id="KW-1185">Reference proteome</keyword>
<accession>A0A6A3CW03</accession>
<proteinExistence type="predicted"/>
<dbReference type="InterPro" id="IPR018247">
    <property type="entry name" value="EF_Hand_1_Ca_BS"/>
</dbReference>
<dbReference type="SUPFAM" id="SSF47473">
    <property type="entry name" value="EF-hand"/>
    <property type="match status" value="1"/>
</dbReference>
<comment type="caution">
    <text evidence="4">The sequence shown here is derived from an EMBL/GenBank/DDBJ whole genome shotgun (WGS) entry which is preliminary data.</text>
</comment>
<keyword evidence="1" id="KW-0106">Calcium</keyword>
<dbReference type="Proteomes" id="UP000436088">
    <property type="component" value="Unassembled WGS sequence"/>
</dbReference>
<protein>
    <submittedName>
        <fullName evidence="4">Calcium-binding protein CML21</fullName>
    </submittedName>
</protein>
<sequence>MTPADSERCKEHDGVGGVVNGSSDRRESRKNQLKSSYYRRYFRLKLTTNGDDSRRKESNSMSSLYSFALSILSRTMLMDMNLNDELECRIWRLFKTFVNAFVFLDKNKDGFVSKNEMAQAINESRDRSSGKIVMKRFEEVDWDQNGSVSFKEFLFAFTNWVGIDDEEDE</sequence>
<evidence type="ECO:0000256" key="2">
    <source>
        <dbReference type="SAM" id="MobiDB-lite"/>
    </source>
</evidence>
<dbReference type="GO" id="GO:0005509">
    <property type="term" value="F:calcium ion binding"/>
    <property type="evidence" value="ECO:0007669"/>
    <property type="project" value="InterPro"/>
</dbReference>
<name>A0A6A3CW03_HIBSY</name>
<dbReference type="Pfam" id="PF13499">
    <property type="entry name" value="EF-hand_7"/>
    <property type="match status" value="1"/>
</dbReference>
<dbReference type="PROSITE" id="PS50222">
    <property type="entry name" value="EF_HAND_2"/>
    <property type="match status" value="2"/>
</dbReference>
<dbReference type="CDD" id="cd00051">
    <property type="entry name" value="EFh"/>
    <property type="match status" value="1"/>
</dbReference>
<dbReference type="InterPro" id="IPR052591">
    <property type="entry name" value="CML21-like"/>
</dbReference>
<feature type="region of interest" description="Disordered" evidence="2">
    <location>
        <begin position="1"/>
        <end position="31"/>
    </location>
</feature>
<organism evidence="4 5">
    <name type="scientific">Hibiscus syriacus</name>
    <name type="common">Rose of Sharon</name>
    <dbReference type="NCBI Taxonomy" id="106335"/>
    <lineage>
        <taxon>Eukaryota</taxon>
        <taxon>Viridiplantae</taxon>
        <taxon>Streptophyta</taxon>
        <taxon>Embryophyta</taxon>
        <taxon>Tracheophyta</taxon>
        <taxon>Spermatophyta</taxon>
        <taxon>Magnoliopsida</taxon>
        <taxon>eudicotyledons</taxon>
        <taxon>Gunneridae</taxon>
        <taxon>Pentapetalae</taxon>
        <taxon>rosids</taxon>
        <taxon>malvids</taxon>
        <taxon>Malvales</taxon>
        <taxon>Malvaceae</taxon>
        <taxon>Malvoideae</taxon>
        <taxon>Hibiscus</taxon>
    </lineage>
</organism>
<feature type="compositionally biased region" description="Basic and acidic residues" evidence="2">
    <location>
        <begin position="1"/>
        <end position="14"/>
    </location>
</feature>
<feature type="domain" description="EF-hand" evidence="3">
    <location>
        <begin position="92"/>
        <end position="127"/>
    </location>
</feature>
<reference evidence="4" key="1">
    <citation type="submission" date="2019-09" db="EMBL/GenBank/DDBJ databases">
        <title>Draft genome information of white flower Hibiscus syriacus.</title>
        <authorList>
            <person name="Kim Y.-M."/>
        </authorList>
    </citation>
    <scope>NUCLEOTIDE SEQUENCE [LARGE SCALE GENOMIC DNA]</scope>
    <source>
        <strain evidence="4">YM2019G1</strain>
    </source>
</reference>
<dbReference type="EMBL" id="VEPZ02000196">
    <property type="protein sequence ID" value="KAE8731488.1"/>
    <property type="molecule type" value="Genomic_DNA"/>
</dbReference>
<dbReference type="Gene3D" id="1.10.238.10">
    <property type="entry name" value="EF-hand"/>
    <property type="match status" value="1"/>
</dbReference>
<dbReference type="SMART" id="SM00054">
    <property type="entry name" value="EFh"/>
    <property type="match status" value="2"/>
</dbReference>
<dbReference type="AlphaFoldDB" id="A0A6A3CW03"/>
<evidence type="ECO:0000259" key="3">
    <source>
        <dbReference type="PROSITE" id="PS50222"/>
    </source>
</evidence>
<dbReference type="InterPro" id="IPR011992">
    <property type="entry name" value="EF-hand-dom_pair"/>
</dbReference>
<evidence type="ECO:0000313" key="5">
    <source>
        <dbReference type="Proteomes" id="UP000436088"/>
    </source>
</evidence>
<evidence type="ECO:0000313" key="4">
    <source>
        <dbReference type="EMBL" id="KAE8731488.1"/>
    </source>
</evidence>
<evidence type="ECO:0000256" key="1">
    <source>
        <dbReference type="ARBA" id="ARBA00022837"/>
    </source>
</evidence>
<gene>
    <name evidence="4" type="ORF">F3Y22_tig00002840pilonHSYRG01464</name>
</gene>
<feature type="domain" description="EF-hand" evidence="3">
    <location>
        <begin position="128"/>
        <end position="163"/>
    </location>
</feature>
<dbReference type="InterPro" id="IPR002048">
    <property type="entry name" value="EF_hand_dom"/>
</dbReference>
<dbReference type="PANTHER" id="PTHR23064">
    <property type="entry name" value="TROPONIN"/>
    <property type="match status" value="1"/>
</dbReference>